<keyword evidence="3" id="KW-0812">Transmembrane</keyword>
<organism evidence="5 6">
    <name type="scientific">Prunus avium</name>
    <name type="common">Cherry</name>
    <name type="synonym">Cerasus avium</name>
    <dbReference type="NCBI Taxonomy" id="42229"/>
    <lineage>
        <taxon>Eukaryota</taxon>
        <taxon>Viridiplantae</taxon>
        <taxon>Streptophyta</taxon>
        <taxon>Embryophyta</taxon>
        <taxon>Tracheophyta</taxon>
        <taxon>Spermatophyta</taxon>
        <taxon>Magnoliopsida</taxon>
        <taxon>eudicotyledons</taxon>
        <taxon>Gunneridae</taxon>
        <taxon>Pentapetalae</taxon>
        <taxon>rosids</taxon>
        <taxon>fabids</taxon>
        <taxon>Rosales</taxon>
        <taxon>Rosaceae</taxon>
        <taxon>Amygdaloideae</taxon>
        <taxon>Amygdaleae</taxon>
        <taxon>Prunus</taxon>
    </lineage>
</organism>
<name>A0A6P5RPK4_PRUAV</name>
<sequence length="243" mass="26788">MEDIEDLLVGSGGGAPPGFRLPITAVGLNPKKNKNKNKPNPNGNSNKLSQIQDPLAPLSPKIPGTQTIYIKTFGCSHNQVESSSGTANTMANTMMQKFWDSALALEPPDDCDTQSELSALMASDGTDGKFPYPSLGLGNSFVFKFEDLRGRMHRINCGMENLDELLSAVMQRIGATNDHDRPHILFEDDEGDRVLLATDDDLVSAVSHARVVGLKILQTLLLCFYFISNTFVFYFCKKKKWKK</sequence>
<protein>
    <submittedName>
        <fullName evidence="6">CBS domain-containing protein CBSCBSPB3-like</fullName>
    </submittedName>
</protein>
<dbReference type="InterPro" id="IPR000270">
    <property type="entry name" value="PB1_dom"/>
</dbReference>
<gene>
    <name evidence="6" type="primary">LOC110750743</name>
</gene>
<dbReference type="PROSITE" id="PS51745">
    <property type="entry name" value="PB1"/>
    <property type="match status" value="1"/>
</dbReference>
<keyword evidence="5" id="KW-1185">Reference proteome</keyword>
<proteinExistence type="predicted"/>
<dbReference type="Proteomes" id="UP000515124">
    <property type="component" value="Unplaced"/>
</dbReference>
<dbReference type="GeneID" id="110750743"/>
<accession>A0A6P5RPK4</accession>
<feature type="region of interest" description="Disordered" evidence="2">
    <location>
        <begin position="25"/>
        <end position="57"/>
    </location>
</feature>
<dbReference type="InterPro" id="IPR053793">
    <property type="entry name" value="PB1-like"/>
</dbReference>
<evidence type="ECO:0000256" key="3">
    <source>
        <dbReference type="SAM" id="Phobius"/>
    </source>
</evidence>
<evidence type="ECO:0000256" key="2">
    <source>
        <dbReference type="SAM" id="MobiDB-lite"/>
    </source>
</evidence>
<feature type="domain" description="PB1" evidence="4">
    <location>
        <begin position="138"/>
        <end position="224"/>
    </location>
</feature>
<dbReference type="Pfam" id="PF00564">
    <property type="entry name" value="PB1"/>
    <property type="match status" value="1"/>
</dbReference>
<comment type="subunit">
    <text evidence="1">Homodimers and heterodimers.</text>
</comment>
<feature type="compositionally biased region" description="Low complexity" evidence="2">
    <location>
        <begin position="38"/>
        <end position="49"/>
    </location>
</feature>
<dbReference type="KEGG" id="pavi:110750743"/>
<keyword evidence="3" id="KW-1133">Transmembrane helix</keyword>
<evidence type="ECO:0000313" key="6">
    <source>
        <dbReference type="RefSeq" id="XP_021806800.1"/>
    </source>
</evidence>
<evidence type="ECO:0000313" key="5">
    <source>
        <dbReference type="Proteomes" id="UP000515124"/>
    </source>
</evidence>
<keyword evidence="3" id="KW-0472">Membrane</keyword>
<dbReference type="AlphaFoldDB" id="A0A6P5RPK4"/>
<evidence type="ECO:0000256" key="1">
    <source>
        <dbReference type="ARBA" id="ARBA00011726"/>
    </source>
</evidence>
<feature type="transmembrane region" description="Helical" evidence="3">
    <location>
        <begin position="216"/>
        <end position="236"/>
    </location>
</feature>
<dbReference type="SMART" id="SM00666">
    <property type="entry name" value="PB1"/>
    <property type="match status" value="1"/>
</dbReference>
<dbReference type="RefSeq" id="XP_021806800.1">
    <property type="nucleotide sequence ID" value="XM_021951108.1"/>
</dbReference>
<evidence type="ECO:0000259" key="4">
    <source>
        <dbReference type="PROSITE" id="PS51745"/>
    </source>
</evidence>
<dbReference type="SUPFAM" id="SSF54277">
    <property type="entry name" value="CAD &amp; PB1 domains"/>
    <property type="match status" value="1"/>
</dbReference>
<reference evidence="6" key="1">
    <citation type="submission" date="2025-08" db="UniProtKB">
        <authorList>
            <consortium name="RefSeq"/>
        </authorList>
    </citation>
    <scope>IDENTIFICATION</scope>
</reference>